<dbReference type="CDD" id="cd01650">
    <property type="entry name" value="RT_nLTR_like"/>
    <property type="match status" value="1"/>
</dbReference>
<proteinExistence type="predicted"/>
<protein>
    <recommendedName>
        <fullName evidence="3">Reverse transcriptase domain-containing protein</fullName>
    </recommendedName>
</protein>
<dbReference type="InterPro" id="IPR052343">
    <property type="entry name" value="Retrotransposon-Effector_Assoc"/>
</dbReference>
<reference evidence="1 2" key="1">
    <citation type="journal article" date="2018" name="PLoS Genet.">
        <title>Population sequencing reveals clonal diversity and ancestral inbreeding in the grapevine cultivar Chardonnay.</title>
        <authorList>
            <person name="Roach M.J."/>
            <person name="Johnson D.L."/>
            <person name="Bohlmann J."/>
            <person name="van Vuuren H.J."/>
            <person name="Jones S.J."/>
            <person name="Pretorius I.S."/>
            <person name="Schmidt S.A."/>
            <person name="Borneman A.R."/>
        </authorList>
    </citation>
    <scope>NUCLEOTIDE SEQUENCE [LARGE SCALE GENOMIC DNA]</scope>
    <source>
        <strain evidence="2">cv. Chardonnay</strain>
        <tissue evidence="1">Leaf</tissue>
    </source>
</reference>
<evidence type="ECO:0008006" key="3">
    <source>
        <dbReference type="Google" id="ProtNLM"/>
    </source>
</evidence>
<dbReference type="PANTHER" id="PTHR46890:SF50">
    <property type="entry name" value="RNA-DIRECTED DNA POLYMERASE, EUKARYOTA, REVERSE TRANSCRIPTASE ZINC-BINDING DOMAIN PROTEIN-RELATED"/>
    <property type="match status" value="1"/>
</dbReference>
<sequence length="422" mass="46980">MTAIRGRSWGLSGLWDDPWCIGGDFNVTRFPSERSRGGRLAAAMRRFLEVDDELTLRDLPLHGGPFTWNGGLNGQTMSRLDRFLVFEDWESRFSGVVQSTLSRSVSNHYPILLDGGGVRRVKLKALKGILKIWNKEVFGKVEVNKSLALQQLRRGRFRGVFVSAFQHLLLDPGDWCPSWDGLVFDRLAGEEAARLEETFFVEEGGVEDLRDFRCISLVGGLYKLLAKVLANRLKKVVGKVVSSSQNVFVEGRQILDAVLIANEAIDSLLKSNECELPRVETRGPLSPYLFVTGMEALSCLIKRAVSGGLFNRLQGEREGGEGVQLTHLLYANDTPIFCEAFKDQLTHLSWVLMWFEAISGLRINLDKIEILPVGRVDNLEELALELRCKVGMLSSSYLGLPLGAPHKSVAVWDGGRRGFGGD</sequence>
<dbReference type="Proteomes" id="UP000288805">
    <property type="component" value="Unassembled WGS sequence"/>
</dbReference>
<dbReference type="SUPFAM" id="SSF56219">
    <property type="entry name" value="DNase I-like"/>
    <property type="match status" value="1"/>
</dbReference>
<organism evidence="1 2">
    <name type="scientific">Vitis vinifera</name>
    <name type="common">Grape</name>
    <dbReference type="NCBI Taxonomy" id="29760"/>
    <lineage>
        <taxon>Eukaryota</taxon>
        <taxon>Viridiplantae</taxon>
        <taxon>Streptophyta</taxon>
        <taxon>Embryophyta</taxon>
        <taxon>Tracheophyta</taxon>
        <taxon>Spermatophyta</taxon>
        <taxon>Magnoliopsida</taxon>
        <taxon>eudicotyledons</taxon>
        <taxon>Gunneridae</taxon>
        <taxon>Pentapetalae</taxon>
        <taxon>rosids</taxon>
        <taxon>Vitales</taxon>
        <taxon>Vitaceae</taxon>
        <taxon>Viteae</taxon>
        <taxon>Vitis</taxon>
    </lineage>
</organism>
<name>A0A438D4Y2_VITVI</name>
<dbReference type="Gene3D" id="3.60.10.10">
    <property type="entry name" value="Endonuclease/exonuclease/phosphatase"/>
    <property type="match status" value="1"/>
</dbReference>
<dbReference type="InterPro" id="IPR036691">
    <property type="entry name" value="Endo/exonu/phosph_ase_sf"/>
</dbReference>
<comment type="caution">
    <text evidence="1">The sequence shown here is derived from an EMBL/GenBank/DDBJ whole genome shotgun (WGS) entry which is preliminary data.</text>
</comment>
<gene>
    <name evidence="1" type="ORF">CK203_097801</name>
</gene>
<evidence type="ECO:0000313" key="1">
    <source>
        <dbReference type="EMBL" id="RVW30550.1"/>
    </source>
</evidence>
<accession>A0A438D4Y2</accession>
<dbReference type="PANTHER" id="PTHR46890">
    <property type="entry name" value="NON-LTR RETROLELEMENT REVERSE TRANSCRIPTASE-LIKE PROTEIN-RELATED"/>
    <property type="match status" value="1"/>
</dbReference>
<evidence type="ECO:0000313" key="2">
    <source>
        <dbReference type="Proteomes" id="UP000288805"/>
    </source>
</evidence>
<dbReference type="AlphaFoldDB" id="A0A438D4Y2"/>
<dbReference type="EMBL" id="QGNW01001794">
    <property type="protein sequence ID" value="RVW30550.1"/>
    <property type="molecule type" value="Genomic_DNA"/>
</dbReference>